<dbReference type="AlphaFoldDB" id="A0A7J7GV29"/>
<accession>A0A7J7GV29</accession>
<dbReference type="Proteomes" id="UP000593564">
    <property type="component" value="Unassembled WGS sequence"/>
</dbReference>
<organism evidence="1 2">
    <name type="scientific">Camellia sinensis</name>
    <name type="common">Tea plant</name>
    <name type="synonym">Thea sinensis</name>
    <dbReference type="NCBI Taxonomy" id="4442"/>
    <lineage>
        <taxon>Eukaryota</taxon>
        <taxon>Viridiplantae</taxon>
        <taxon>Streptophyta</taxon>
        <taxon>Embryophyta</taxon>
        <taxon>Tracheophyta</taxon>
        <taxon>Spermatophyta</taxon>
        <taxon>Magnoliopsida</taxon>
        <taxon>eudicotyledons</taxon>
        <taxon>Gunneridae</taxon>
        <taxon>Pentapetalae</taxon>
        <taxon>asterids</taxon>
        <taxon>Ericales</taxon>
        <taxon>Theaceae</taxon>
        <taxon>Camellia</taxon>
    </lineage>
</organism>
<evidence type="ECO:0000313" key="2">
    <source>
        <dbReference type="Proteomes" id="UP000593564"/>
    </source>
</evidence>
<evidence type="ECO:0000313" key="1">
    <source>
        <dbReference type="EMBL" id="KAF5943268.1"/>
    </source>
</evidence>
<reference evidence="1 2" key="2">
    <citation type="submission" date="2020-07" db="EMBL/GenBank/DDBJ databases">
        <title>Genome assembly of wild tea tree DASZ reveals pedigree and selection history of tea varieties.</title>
        <authorList>
            <person name="Zhang W."/>
        </authorList>
    </citation>
    <scope>NUCLEOTIDE SEQUENCE [LARGE SCALE GENOMIC DNA]</scope>
    <source>
        <strain evidence="2">cv. G240</strain>
        <tissue evidence="1">Leaf</tissue>
    </source>
</reference>
<protein>
    <submittedName>
        <fullName evidence="1">Uncharacterized protein</fullName>
    </submittedName>
</protein>
<comment type="caution">
    <text evidence="1">The sequence shown here is derived from an EMBL/GenBank/DDBJ whole genome shotgun (WGS) entry which is preliminary data.</text>
</comment>
<keyword evidence="2" id="KW-1185">Reference proteome</keyword>
<name>A0A7J7GV29_CAMSI</name>
<reference evidence="2" key="1">
    <citation type="journal article" date="2020" name="Nat. Commun.">
        <title>Genome assembly of wild tea tree DASZ reveals pedigree and selection history of tea varieties.</title>
        <authorList>
            <person name="Zhang W."/>
            <person name="Zhang Y."/>
            <person name="Qiu H."/>
            <person name="Guo Y."/>
            <person name="Wan H."/>
            <person name="Zhang X."/>
            <person name="Scossa F."/>
            <person name="Alseekh S."/>
            <person name="Zhang Q."/>
            <person name="Wang P."/>
            <person name="Xu L."/>
            <person name="Schmidt M.H."/>
            <person name="Jia X."/>
            <person name="Li D."/>
            <person name="Zhu A."/>
            <person name="Guo F."/>
            <person name="Chen W."/>
            <person name="Ni D."/>
            <person name="Usadel B."/>
            <person name="Fernie A.R."/>
            <person name="Wen W."/>
        </authorList>
    </citation>
    <scope>NUCLEOTIDE SEQUENCE [LARGE SCALE GENOMIC DNA]</scope>
    <source>
        <strain evidence="2">cv. G240</strain>
    </source>
</reference>
<proteinExistence type="predicted"/>
<sequence>MDWKTTFFVPKQLNNSSELEEILLQINESSEAAAAQLVDVITFAKDGTIGLANLQVAPAS</sequence>
<gene>
    <name evidence="1" type="ORF">HYC85_020910</name>
</gene>
<dbReference type="EMBL" id="JACBKZ010000009">
    <property type="protein sequence ID" value="KAF5943268.1"/>
    <property type="molecule type" value="Genomic_DNA"/>
</dbReference>